<dbReference type="AlphaFoldDB" id="A0A3M7M6P7"/>
<feature type="repeat" description="TPR" evidence="3">
    <location>
        <begin position="57"/>
        <end position="90"/>
    </location>
</feature>
<accession>A0A3M7M6P7</accession>
<evidence type="ECO:0000313" key="5">
    <source>
        <dbReference type="Proteomes" id="UP000265663"/>
    </source>
</evidence>
<dbReference type="Proteomes" id="UP000265663">
    <property type="component" value="Unassembled WGS sequence"/>
</dbReference>
<evidence type="ECO:0000256" key="1">
    <source>
        <dbReference type="ARBA" id="ARBA00022737"/>
    </source>
</evidence>
<organism evidence="4 5">
    <name type="scientific">Pyrenophora seminiperda CCB06</name>
    <dbReference type="NCBI Taxonomy" id="1302712"/>
    <lineage>
        <taxon>Eukaryota</taxon>
        <taxon>Fungi</taxon>
        <taxon>Dikarya</taxon>
        <taxon>Ascomycota</taxon>
        <taxon>Pezizomycotina</taxon>
        <taxon>Dothideomycetes</taxon>
        <taxon>Pleosporomycetidae</taxon>
        <taxon>Pleosporales</taxon>
        <taxon>Pleosporineae</taxon>
        <taxon>Pleosporaceae</taxon>
        <taxon>Pyrenophora</taxon>
    </lineage>
</organism>
<keyword evidence="1" id="KW-0677">Repeat</keyword>
<evidence type="ECO:0000256" key="2">
    <source>
        <dbReference type="ARBA" id="ARBA00022803"/>
    </source>
</evidence>
<keyword evidence="5" id="KW-1185">Reference proteome</keyword>
<sequence length="307" mass="34577">MHMHARAVHAAVNWTTHPTAMSTKAALKAAKAAIGAKDWDEVKKQATAVIEKEPNNYFAYLFLGRANDGLSRFEEAAQAYYDAAKIRPEDAQAWLGLRGMYEGLKGAKVDENMHVGLQLAQIYMNLDDAHKSQSAIDKLVDHARAHGTKTQYARALGTMLPSSPVYDYLEGRLPDPSKTYMCIAEIHETQEASTIKRLIDERRLRIGATLGGTTAAVKNEVYAASPLESIYEDIINWTRDDDLRREYEEKLLMRAYDTLMVLPAGEKTEKREKVLKLAHDMVVIKHPNLLAWTIELEWRSGLEVEAH</sequence>
<dbReference type="PANTHER" id="PTHR15704">
    <property type="entry name" value="SUPERKILLER 3 PROTEIN-RELATED"/>
    <property type="match status" value="1"/>
</dbReference>
<dbReference type="SUPFAM" id="SSF48452">
    <property type="entry name" value="TPR-like"/>
    <property type="match status" value="1"/>
</dbReference>
<dbReference type="InterPro" id="IPR040962">
    <property type="entry name" value="TPR_22"/>
</dbReference>
<proteinExistence type="predicted"/>
<gene>
    <name evidence="4" type="ORF">GMOD_00000195</name>
</gene>
<dbReference type="InterPro" id="IPR039226">
    <property type="entry name" value="Ski3/TTC37"/>
</dbReference>
<dbReference type="GO" id="GO:0006401">
    <property type="term" value="P:RNA catabolic process"/>
    <property type="evidence" value="ECO:0007669"/>
    <property type="project" value="InterPro"/>
</dbReference>
<reference evidence="4 5" key="1">
    <citation type="journal article" date="2014" name="PLoS ONE">
        <title>De novo Genome Assembly of the Fungal Plant Pathogen Pyrenophora semeniperda.</title>
        <authorList>
            <person name="Soliai M.M."/>
            <person name="Meyer S.E."/>
            <person name="Udall J.A."/>
            <person name="Elzinga D.E."/>
            <person name="Hermansen R.A."/>
            <person name="Bodily P.M."/>
            <person name="Hart A.A."/>
            <person name="Coleman C.E."/>
        </authorList>
    </citation>
    <scope>NUCLEOTIDE SEQUENCE [LARGE SCALE GENOMIC DNA]</scope>
    <source>
        <strain evidence="4 5">CCB06</strain>
        <tissue evidence="4">Mycelium</tissue>
    </source>
</reference>
<dbReference type="PANTHER" id="PTHR15704:SF7">
    <property type="entry name" value="SUPERKILLER COMPLEX PROTEIN 3"/>
    <property type="match status" value="1"/>
</dbReference>
<dbReference type="GO" id="GO:0055087">
    <property type="term" value="C:Ski complex"/>
    <property type="evidence" value="ECO:0007669"/>
    <property type="project" value="InterPro"/>
</dbReference>
<keyword evidence="2 3" id="KW-0802">TPR repeat</keyword>
<dbReference type="EMBL" id="KE747824">
    <property type="protein sequence ID" value="RMZ70138.1"/>
    <property type="molecule type" value="Genomic_DNA"/>
</dbReference>
<evidence type="ECO:0000256" key="3">
    <source>
        <dbReference type="PROSITE-ProRule" id="PRU00339"/>
    </source>
</evidence>
<dbReference type="PROSITE" id="PS50005">
    <property type="entry name" value="TPR"/>
    <property type="match status" value="1"/>
</dbReference>
<dbReference type="InterPro" id="IPR011990">
    <property type="entry name" value="TPR-like_helical_dom_sf"/>
</dbReference>
<dbReference type="Pfam" id="PF18833">
    <property type="entry name" value="TPR_22"/>
    <property type="match status" value="1"/>
</dbReference>
<evidence type="ECO:0000313" key="4">
    <source>
        <dbReference type="EMBL" id="RMZ70138.1"/>
    </source>
</evidence>
<dbReference type="InterPro" id="IPR019734">
    <property type="entry name" value="TPR_rpt"/>
</dbReference>
<protein>
    <submittedName>
        <fullName evidence="4">Superkiller 3</fullName>
    </submittedName>
</protein>
<dbReference type="OrthoDB" id="421075at2759"/>
<name>A0A3M7M6P7_9PLEO</name>
<dbReference type="Gene3D" id="1.25.40.10">
    <property type="entry name" value="Tetratricopeptide repeat domain"/>
    <property type="match status" value="1"/>
</dbReference>